<organism evidence="2 3">
    <name type="scientific">Microbacterium bovistercoris</name>
    <dbReference type="NCBI Taxonomy" id="2293570"/>
    <lineage>
        <taxon>Bacteria</taxon>
        <taxon>Bacillati</taxon>
        <taxon>Actinomycetota</taxon>
        <taxon>Actinomycetes</taxon>
        <taxon>Micrococcales</taxon>
        <taxon>Microbacteriaceae</taxon>
        <taxon>Microbacterium</taxon>
    </lineage>
</organism>
<comment type="caution">
    <text evidence="2">The sequence shown here is derived from an EMBL/GenBank/DDBJ whole genome shotgun (WGS) entry which is preliminary data.</text>
</comment>
<feature type="region of interest" description="Disordered" evidence="1">
    <location>
        <begin position="28"/>
        <end position="48"/>
    </location>
</feature>
<dbReference type="AlphaFoldDB" id="A0A371NVS6"/>
<accession>A0A371NVS6</accession>
<dbReference type="EMBL" id="QUAB01000030">
    <property type="protein sequence ID" value="REJ06844.1"/>
    <property type="molecule type" value="Genomic_DNA"/>
</dbReference>
<sequence>MGGVFDRAVGFAAAADASVGLRAQGASRSARRAANAAESATIPRVESGSKPISDVIRAMRFAIVFGCTRSIRAVLARSPSH</sequence>
<name>A0A371NVS6_9MICO</name>
<gene>
    <name evidence="2" type="ORF">DY023_04975</name>
</gene>
<dbReference type="Proteomes" id="UP000262172">
    <property type="component" value="Unassembled WGS sequence"/>
</dbReference>
<protein>
    <submittedName>
        <fullName evidence="2">Uncharacterized protein</fullName>
    </submittedName>
</protein>
<proteinExistence type="predicted"/>
<evidence type="ECO:0000256" key="1">
    <source>
        <dbReference type="SAM" id="MobiDB-lite"/>
    </source>
</evidence>
<evidence type="ECO:0000313" key="3">
    <source>
        <dbReference type="Proteomes" id="UP000262172"/>
    </source>
</evidence>
<evidence type="ECO:0000313" key="2">
    <source>
        <dbReference type="EMBL" id="REJ06844.1"/>
    </source>
</evidence>
<feature type="compositionally biased region" description="Low complexity" evidence="1">
    <location>
        <begin position="28"/>
        <end position="40"/>
    </location>
</feature>
<reference evidence="2 3" key="1">
    <citation type="submission" date="2018-08" db="EMBL/GenBank/DDBJ databases">
        <title>Isolation, diversity and antifungal activity of Actinobacteria from cow dung.</title>
        <authorList>
            <person name="Ling L."/>
        </authorList>
    </citation>
    <scope>NUCLEOTIDE SEQUENCE [LARGE SCALE GENOMIC DNA]</scope>
    <source>
        <strain evidence="2 3">NEAU-LLE</strain>
    </source>
</reference>
<keyword evidence="3" id="KW-1185">Reference proteome</keyword>